<dbReference type="EMBL" id="BQNB010008866">
    <property type="protein sequence ID" value="GJS55406.1"/>
    <property type="molecule type" value="Genomic_DNA"/>
</dbReference>
<dbReference type="Proteomes" id="UP001151760">
    <property type="component" value="Unassembled WGS sequence"/>
</dbReference>
<reference evidence="1" key="2">
    <citation type="submission" date="2022-01" db="EMBL/GenBank/DDBJ databases">
        <authorList>
            <person name="Yamashiro T."/>
            <person name="Shiraishi A."/>
            <person name="Satake H."/>
            <person name="Nakayama K."/>
        </authorList>
    </citation>
    <scope>NUCLEOTIDE SEQUENCE</scope>
</reference>
<sequence>MCFRGLVQQETHVIFQSLIPSGFIHGSGPGPARASCAFLRSDPGKHKVLMYGTTSPIHLDLCHLRAAVSVSLSVFLNQMFMKIHGTHSLMCHHRIESWNDPHVLQLQRPFPFPLTVMQSASSPHLSPFSEVFPNSILMLVRDQDHHLLFDE</sequence>
<keyword evidence="2" id="KW-1185">Reference proteome</keyword>
<evidence type="ECO:0000313" key="2">
    <source>
        <dbReference type="Proteomes" id="UP001151760"/>
    </source>
</evidence>
<accession>A0ABQ4WR94</accession>
<name>A0ABQ4WR94_9ASTR</name>
<comment type="caution">
    <text evidence="1">The sequence shown here is derived from an EMBL/GenBank/DDBJ whole genome shotgun (WGS) entry which is preliminary data.</text>
</comment>
<reference evidence="1" key="1">
    <citation type="journal article" date="2022" name="Int. J. Mol. Sci.">
        <title>Draft Genome of Tanacetum Coccineum: Genomic Comparison of Closely Related Tanacetum-Family Plants.</title>
        <authorList>
            <person name="Yamashiro T."/>
            <person name="Shiraishi A."/>
            <person name="Nakayama K."/>
            <person name="Satake H."/>
        </authorList>
    </citation>
    <scope>NUCLEOTIDE SEQUENCE</scope>
</reference>
<proteinExistence type="predicted"/>
<evidence type="ECO:0000313" key="1">
    <source>
        <dbReference type="EMBL" id="GJS55406.1"/>
    </source>
</evidence>
<protein>
    <submittedName>
        <fullName evidence="1">Uncharacterized protein</fullName>
    </submittedName>
</protein>
<gene>
    <name evidence="1" type="ORF">Tco_0628768</name>
</gene>
<organism evidence="1 2">
    <name type="scientific">Tanacetum coccineum</name>
    <dbReference type="NCBI Taxonomy" id="301880"/>
    <lineage>
        <taxon>Eukaryota</taxon>
        <taxon>Viridiplantae</taxon>
        <taxon>Streptophyta</taxon>
        <taxon>Embryophyta</taxon>
        <taxon>Tracheophyta</taxon>
        <taxon>Spermatophyta</taxon>
        <taxon>Magnoliopsida</taxon>
        <taxon>eudicotyledons</taxon>
        <taxon>Gunneridae</taxon>
        <taxon>Pentapetalae</taxon>
        <taxon>asterids</taxon>
        <taxon>campanulids</taxon>
        <taxon>Asterales</taxon>
        <taxon>Asteraceae</taxon>
        <taxon>Asteroideae</taxon>
        <taxon>Anthemideae</taxon>
        <taxon>Anthemidinae</taxon>
        <taxon>Tanacetum</taxon>
    </lineage>
</organism>